<evidence type="ECO:0008006" key="3">
    <source>
        <dbReference type="Google" id="ProtNLM"/>
    </source>
</evidence>
<protein>
    <recommendedName>
        <fullName evidence="3">SPOR domain-containing protein</fullName>
    </recommendedName>
</protein>
<dbReference type="AlphaFoldDB" id="A0A8J6PU74"/>
<keyword evidence="2" id="KW-1185">Reference proteome</keyword>
<gene>
    <name evidence="1" type="ORF">ICJ85_05160</name>
</gene>
<dbReference type="Proteomes" id="UP000621516">
    <property type="component" value="Unassembled WGS sequence"/>
</dbReference>
<sequence>MKHLICLKIAILFCGNLIFSQVGLEFHPNKQFYLKGNSALTGNSILSIDAQNPYHDTTEINDSFSLVYVDIDQDSTTFSSSSADLFIEKNAKITYAALYWSATYPFEFGNKEKSSRETLYEGKGGRAQNINEVLLKTPASSTYIPITGEIIFDSYKQDRFQSNSPYVCSADITNIIQESNQSGTFTVANIKASQGHIAGGSSGGWLLYVIYESENESLRYFTTYNGLVGVESEPVTIHFKDFKTPETDTIKANLTIATLDGDPRIKSDYCGILDSDTQTFTILKSNDREENNFFNSGIDLQTNSSRTPNSKNTLGYDLVKIDIPNENNSILKPSSTETAIQLSTKVDRFYPFFIAFQTEISSDYYESKQGPLIASITTTTTNTFNPNSSENNLSKTEEVIKKSSDIPEKTKLEIDKKVNSLTRVSVPELEKGFYLVTNVFKNKVHTTNWMTFLNEKGYNTNYYINPENNWYYVYIKKDTDPYYIFLEKEKLSEKEYFKGLWVAKINY</sequence>
<comment type="caution">
    <text evidence="1">The sequence shown here is derived from an EMBL/GenBank/DDBJ whole genome shotgun (WGS) entry which is preliminary data.</text>
</comment>
<dbReference type="EMBL" id="JACVXD010000002">
    <property type="protein sequence ID" value="MBD0823403.1"/>
    <property type="molecule type" value="Genomic_DNA"/>
</dbReference>
<accession>A0A8J6PU74</accession>
<reference evidence="1 2" key="1">
    <citation type="journal article" date="2018" name="J. Microbiol.">
        <title>Aestuariibaculum marinum sp. nov., a marine bacterium isolated from seawater in South Korea.</title>
        <authorList>
            <person name="Choi J."/>
            <person name="Lee D."/>
            <person name="Jang J.H."/>
            <person name="Cha S."/>
            <person name="Seo T."/>
        </authorList>
    </citation>
    <scope>NUCLEOTIDE SEQUENCE [LARGE SCALE GENOMIC DNA]</scope>
    <source>
        <strain evidence="1 2">IP7</strain>
    </source>
</reference>
<proteinExistence type="predicted"/>
<dbReference type="RefSeq" id="WP_188222709.1">
    <property type="nucleotide sequence ID" value="NZ_JACVXD010000002.1"/>
</dbReference>
<organism evidence="1 2">
    <name type="scientific">Aestuariibaculum marinum</name>
    <dbReference type="NCBI Taxonomy" id="2683592"/>
    <lineage>
        <taxon>Bacteria</taxon>
        <taxon>Pseudomonadati</taxon>
        <taxon>Bacteroidota</taxon>
        <taxon>Flavobacteriia</taxon>
        <taxon>Flavobacteriales</taxon>
        <taxon>Flavobacteriaceae</taxon>
    </lineage>
</organism>
<name>A0A8J6PU74_9FLAO</name>
<evidence type="ECO:0000313" key="2">
    <source>
        <dbReference type="Proteomes" id="UP000621516"/>
    </source>
</evidence>
<evidence type="ECO:0000313" key="1">
    <source>
        <dbReference type="EMBL" id="MBD0823403.1"/>
    </source>
</evidence>